<dbReference type="InterPro" id="IPR016477">
    <property type="entry name" value="Fructo-/Ketosamine-3-kinase"/>
</dbReference>
<organism evidence="7 8">
    <name type="scientific">Nitrosovibrio tenuis</name>
    <dbReference type="NCBI Taxonomy" id="1233"/>
    <lineage>
        <taxon>Bacteria</taxon>
        <taxon>Pseudomonadati</taxon>
        <taxon>Pseudomonadota</taxon>
        <taxon>Betaproteobacteria</taxon>
        <taxon>Nitrosomonadales</taxon>
        <taxon>Nitrosomonadaceae</taxon>
        <taxon>Nitrosovibrio</taxon>
    </lineage>
</organism>
<evidence type="ECO:0000256" key="5">
    <source>
        <dbReference type="ARBA" id="ARBA00022840"/>
    </source>
</evidence>
<evidence type="ECO:0000313" key="7">
    <source>
        <dbReference type="EMBL" id="SEL21514.1"/>
    </source>
</evidence>
<accession>A0A1H7NDI9</accession>
<dbReference type="SUPFAM" id="SSF56112">
    <property type="entry name" value="Protein kinase-like (PK-like)"/>
    <property type="match status" value="1"/>
</dbReference>
<dbReference type="GO" id="GO:0005737">
    <property type="term" value="C:cytoplasm"/>
    <property type="evidence" value="ECO:0007669"/>
    <property type="project" value="UniProtKB-ARBA"/>
</dbReference>
<proteinExistence type="inferred from homology"/>
<evidence type="ECO:0000256" key="6">
    <source>
        <dbReference type="PIRNR" id="PIRNR006221"/>
    </source>
</evidence>
<gene>
    <name evidence="7" type="ORF">SAMN05216387_106142</name>
</gene>
<dbReference type="Gene3D" id="3.30.200.20">
    <property type="entry name" value="Phosphorylase Kinase, domain 1"/>
    <property type="match status" value="1"/>
</dbReference>
<dbReference type="GO" id="GO:0005524">
    <property type="term" value="F:ATP binding"/>
    <property type="evidence" value="ECO:0007669"/>
    <property type="project" value="UniProtKB-KW"/>
</dbReference>
<keyword evidence="3" id="KW-0547">Nucleotide-binding</keyword>
<dbReference type="PIRSF" id="PIRSF006221">
    <property type="entry name" value="Ketosamine-3-kinase"/>
    <property type="match status" value="1"/>
</dbReference>
<keyword evidence="4 6" id="KW-0418">Kinase</keyword>
<keyword evidence="5" id="KW-0067">ATP-binding</keyword>
<dbReference type="STRING" id="1233.SAMN05216387_106142"/>
<dbReference type="Gene3D" id="3.90.1200.10">
    <property type="match status" value="1"/>
</dbReference>
<evidence type="ECO:0000313" key="8">
    <source>
        <dbReference type="Proteomes" id="UP000198620"/>
    </source>
</evidence>
<evidence type="ECO:0000256" key="4">
    <source>
        <dbReference type="ARBA" id="ARBA00022777"/>
    </source>
</evidence>
<dbReference type="EMBL" id="FOBH01000006">
    <property type="protein sequence ID" value="SEL21514.1"/>
    <property type="molecule type" value="Genomic_DNA"/>
</dbReference>
<dbReference type="Pfam" id="PF03881">
    <property type="entry name" value="Fructosamin_kin"/>
    <property type="match status" value="1"/>
</dbReference>
<dbReference type="AlphaFoldDB" id="A0A1H7NDI9"/>
<keyword evidence="2 6" id="KW-0808">Transferase</keyword>
<dbReference type="Proteomes" id="UP000198620">
    <property type="component" value="Unassembled WGS sequence"/>
</dbReference>
<reference evidence="7 8" key="1">
    <citation type="submission" date="2016-10" db="EMBL/GenBank/DDBJ databases">
        <authorList>
            <person name="de Groot N.N."/>
        </authorList>
    </citation>
    <scope>NUCLEOTIDE SEQUENCE [LARGE SCALE GENOMIC DNA]</scope>
    <source>
        <strain evidence="7 8">Nv1</strain>
    </source>
</reference>
<sequence length="295" mass="32791">MSPWTEIAAQISTCTGIPFVVEKISSIGGGCINQAQRIEGNGRRFFVKLNDAESLTMFEAEAAGLQEIRDSHTVHVPEPVCWGKASSRAWLVLEYLEMGKASARGAAALGLGLAAMHRCASKKFGWKRNNTIGATQQINTYATDWVQFWREHRLGYQLKLAQANGHTGKLQISGEKLLATLDSFFPGAGPDASLLHGDLWSGNYGFDREGERPILFDPAVYYGDRETDIAMTELFGGFPAAFYAAYRESYPLDPGYDIRKTLYNLYHILNHLNLFGGSYRHQAEQMLSRLLAEVK</sequence>
<name>A0A1H7NDI9_9PROT</name>
<dbReference type="OrthoDB" id="5291879at2"/>
<dbReference type="PANTHER" id="PTHR12149">
    <property type="entry name" value="FRUCTOSAMINE 3 KINASE-RELATED PROTEIN"/>
    <property type="match status" value="1"/>
</dbReference>
<dbReference type="InterPro" id="IPR011009">
    <property type="entry name" value="Kinase-like_dom_sf"/>
</dbReference>
<evidence type="ECO:0000256" key="1">
    <source>
        <dbReference type="ARBA" id="ARBA00009460"/>
    </source>
</evidence>
<comment type="similarity">
    <text evidence="1 6">Belongs to the fructosamine kinase family.</text>
</comment>
<keyword evidence="8" id="KW-1185">Reference proteome</keyword>
<dbReference type="GO" id="GO:0016301">
    <property type="term" value="F:kinase activity"/>
    <property type="evidence" value="ECO:0007669"/>
    <property type="project" value="UniProtKB-UniRule"/>
</dbReference>
<dbReference type="FunFam" id="3.30.200.20:FF:000264">
    <property type="entry name" value="Protein-ribulosamine 3-kinase, chloroplastic"/>
    <property type="match status" value="1"/>
</dbReference>
<dbReference type="PANTHER" id="PTHR12149:SF8">
    <property type="entry name" value="PROTEIN-RIBULOSAMINE 3-KINASE"/>
    <property type="match status" value="1"/>
</dbReference>
<dbReference type="RefSeq" id="WP_090828775.1">
    <property type="nucleotide sequence ID" value="NZ_FOBH01000006.1"/>
</dbReference>
<evidence type="ECO:0000256" key="3">
    <source>
        <dbReference type="ARBA" id="ARBA00022741"/>
    </source>
</evidence>
<evidence type="ECO:0000256" key="2">
    <source>
        <dbReference type="ARBA" id="ARBA00022679"/>
    </source>
</evidence>
<protein>
    <submittedName>
        <fullName evidence="7">Fructosamine-3-kinase</fullName>
    </submittedName>
</protein>